<dbReference type="InterPro" id="IPR011050">
    <property type="entry name" value="Pectin_lyase_fold/virulence"/>
</dbReference>
<comment type="caution">
    <text evidence="4">The sequence shown here is derived from an EMBL/GenBank/DDBJ whole genome shotgun (WGS) entry which is preliminary data.</text>
</comment>
<reference evidence="4 5" key="1">
    <citation type="submission" date="2021-12" db="EMBL/GenBank/DDBJ databases">
        <title>Genome seq of p7.</title>
        <authorList>
            <person name="Seo T."/>
        </authorList>
    </citation>
    <scope>NUCLEOTIDE SEQUENCE [LARGE SCALE GENOMIC DNA]</scope>
    <source>
        <strain evidence="4 5">P7</strain>
    </source>
</reference>
<feature type="domain" description="Right handed beta helix" evidence="3">
    <location>
        <begin position="290"/>
        <end position="443"/>
    </location>
</feature>
<dbReference type="Proteomes" id="UP001201463">
    <property type="component" value="Unassembled WGS sequence"/>
</dbReference>
<dbReference type="InterPro" id="IPR006626">
    <property type="entry name" value="PbH1"/>
</dbReference>
<dbReference type="InterPro" id="IPR012334">
    <property type="entry name" value="Pectin_lyas_fold"/>
</dbReference>
<dbReference type="SMART" id="SM00710">
    <property type="entry name" value="PbH1"/>
    <property type="match status" value="5"/>
</dbReference>
<evidence type="ECO:0000313" key="4">
    <source>
        <dbReference type="EMBL" id="MCE4539372.1"/>
    </source>
</evidence>
<evidence type="ECO:0000259" key="3">
    <source>
        <dbReference type="Pfam" id="PF13229"/>
    </source>
</evidence>
<proteinExistence type="predicted"/>
<dbReference type="Gene3D" id="2.160.20.10">
    <property type="entry name" value="Single-stranded right-handed beta-helix, Pectin lyase-like"/>
    <property type="match status" value="2"/>
</dbReference>
<accession>A0ABS8XEN9</accession>
<dbReference type="EMBL" id="JAJTWT010000008">
    <property type="protein sequence ID" value="MCE4539372.1"/>
    <property type="molecule type" value="Genomic_DNA"/>
</dbReference>
<protein>
    <submittedName>
        <fullName evidence="4">Right-handed parallel beta-helix repeat-containing protein</fullName>
    </submittedName>
</protein>
<organism evidence="4 5">
    <name type="scientific">Pelomonas caseinilytica</name>
    <dbReference type="NCBI Taxonomy" id="2906763"/>
    <lineage>
        <taxon>Bacteria</taxon>
        <taxon>Pseudomonadati</taxon>
        <taxon>Pseudomonadota</taxon>
        <taxon>Betaproteobacteria</taxon>
        <taxon>Burkholderiales</taxon>
        <taxon>Sphaerotilaceae</taxon>
        <taxon>Roseateles</taxon>
    </lineage>
</organism>
<name>A0ABS8XEN9_9BURK</name>
<evidence type="ECO:0000313" key="5">
    <source>
        <dbReference type="Proteomes" id="UP001201463"/>
    </source>
</evidence>
<evidence type="ECO:0000256" key="1">
    <source>
        <dbReference type="SAM" id="MobiDB-lite"/>
    </source>
</evidence>
<sequence>MPLSTLASLGAKPRRRPAFVLALALFAALGSAVAQPSGGPYGPVPQRYEVPKTGHVVFVAPDGRAEAAGATPAEPTALEAAVARVVTGDTIVLRGGTYRTGGLELNQGVTLQPYLDEQPVLKGTRVAAQWENLGHGVWRTRWATLFPAKPMGWWQRDREGMQTPLHRFNADMVFIDGEPLRSAGWEGEVSAKAFYVDYERGYVYIGTDPAGRLVEITAHDIALHRPSREVNGKPSDRKGFTLRGLTFTQYAYRAIDIEGKKPSAPITAEPTDDPVGPSPEAEHGKEVVGTVLENVTISHCSRVAGYFRGDRLVIRNSLISDTGTEGIYVIGSSDVLLERNLIRRNNVHGLTGYFPAAVKIFNQSNRVVVRDNLVIEQPNSNGVWYDVGNVDGVFVNNHVEGAQAGLFFEISKGITVAGNVFVDNQQGVRILNSSGAKVLHNSFVNSPALFERNERSAQGDHFGWHPQTGPDVNERVGHVFEGNLLVADAGFKGPLLRLEQSPATCGKVTAPMAARVDGNLYLRAGGAGQPLVRWAPLPGPACQAEFPSLEALRQAVPGVEAGSRALQPYDGAVFRSRELRRFELAGVPPGVRPEPVPEAVRKLLGWREASHLPGALPAVAPAQAR</sequence>
<dbReference type="Pfam" id="PF13229">
    <property type="entry name" value="Beta_helix"/>
    <property type="match status" value="1"/>
</dbReference>
<evidence type="ECO:0000256" key="2">
    <source>
        <dbReference type="SAM" id="SignalP"/>
    </source>
</evidence>
<feature type="signal peptide" evidence="2">
    <location>
        <begin position="1"/>
        <end position="34"/>
    </location>
</feature>
<dbReference type="SUPFAM" id="SSF51126">
    <property type="entry name" value="Pectin lyase-like"/>
    <property type="match status" value="1"/>
</dbReference>
<feature type="region of interest" description="Disordered" evidence="1">
    <location>
        <begin position="262"/>
        <end position="283"/>
    </location>
</feature>
<keyword evidence="5" id="KW-1185">Reference proteome</keyword>
<dbReference type="InterPro" id="IPR039448">
    <property type="entry name" value="Beta_helix"/>
</dbReference>
<feature type="chain" id="PRO_5046859865" evidence="2">
    <location>
        <begin position="35"/>
        <end position="625"/>
    </location>
</feature>
<gene>
    <name evidence="4" type="ORF">LXT12_19140</name>
</gene>
<keyword evidence="2" id="KW-0732">Signal</keyword>
<dbReference type="RefSeq" id="WP_233393889.1">
    <property type="nucleotide sequence ID" value="NZ_JAJTWT010000008.1"/>
</dbReference>